<sequence length="360" mass="41935">MEKQVLSFVKFSGDDNDLNLLEKTTLNGGEGIWITAETYDEVLVLIRNYETDTVSKFSCYTAAKNFGNIDSSAKHHRIRWEDDSISFNGTPFMVLGCKVLDCMHGKDRKVSFKEEYKMHLNEKKVLDHTFSKNYVMVQDTKKFNCSCQIKIKEIYQFPGFSITEDTKWRRVQSSKCFKDAKARNETVGKRILVFFPSENSHIGHFTGDAAGISQPIDKRLKEEIFASSGFIKSVDEMRRRLEIIVNKEIFQNSLCPSRSNKRFFPSNKIICSYMLDAIQKNRHSNIDQECLIKKIEQYKVQNSGQRFFLRPKRITIKRETEVNETEAVKDDEYDDCNEIVVDASIESFLFVYQSKEMQNY</sequence>
<evidence type="ECO:0000313" key="2">
    <source>
        <dbReference type="RefSeq" id="XP_065670161.1"/>
    </source>
</evidence>
<dbReference type="Pfam" id="PF15299">
    <property type="entry name" value="ALS2CR8"/>
    <property type="match status" value="1"/>
</dbReference>
<proteinExistence type="predicted"/>
<dbReference type="Proteomes" id="UP001652625">
    <property type="component" value="Chromosome 12"/>
</dbReference>
<organism evidence="1 2">
    <name type="scientific">Hydra vulgaris</name>
    <name type="common">Hydra</name>
    <name type="synonym">Hydra attenuata</name>
    <dbReference type="NCBI Taxonomy" id="6087"/>
    <lineage>
        <taxon>Eukaryota</taxon>
        <taxon>Metazoa</taxon>
        <taxon>Cnidaria</taxon>
        <taxon>Hydrozoa</taxon>
        <taxon>Hydroidolina</taxon>
        <taxon>Anthoathecata</taxon>
        <taxon>Aplanulata</taxon>
        <taxon>Hydridae</taxon>
        <taxon>Hydra</taxon>
    </lineage>
</organism>
<evidence type="ECO:0000313" key="1">
    <source>
        <dbReference type="Proteomes" id="UP001652625"/>
    </source>
</evidence>
<protein>
    <submittedName>
        <fullName evidence="2">Uncharacterized protein LOC136088917 isoform X1</fullName>
    </submittedName>
</protein>
<dbReference type="PANTHER" id="PTHR47456">
    <property type="entry name" value="PHD-TYPE DOMAIN-CONTAINING PROTEIN"/>
    <property type="match status" value="1"/>
</dbReference>
<accession>A0ABM4D769</accession>
<reference evidence="2" key="1">
    <citation type="submission" date="2025-08" db="UniProtKB">
        <authorList>
            <consortium name="RefSeq"/>
        </authorList>
    </citation>
    <scope>IDENTIFICATION</scope>
</reference>
<keyword evidence="1" id="KW-1185">Reference proteome</keyword>
<name>A0ABM4D769_HYDVU</name>
<dbReference type="GeneID" id="136088917"/>
<dbReference type="PANTHER" id="PTHR47456:SF1">
    <property type="entry name" value="PHD-TYPE DOMAIN-CONTAINING PROTEIN"/>
    <property type="match status" value="1"/>
</dbReference>
<dbReference type="RefSeq" id="XP_065670161.1">
    <property type="nucleotide sequence ID" value="XM_065814089.1"/>
</dbReference>
<gene>
    <name evidence="2" type="primary">LOC136088917</name>
</gene>
<dbReference type="InterPro" id="IPR029309">
    <property type="entry name" value="CaRF"/>
</dbReference>